<dbReference type="RefSeq" id="WP_260907076.1">
    <property type="nucleotide sequence ID" value="NZ_JAOCZP010000012.1"/>
</dbReference>
<comment type="caution">
    <text evidence="12">The sequence shown here is derived from an EMBL/GenBank/DDBJ whole genome shotgun (WGS) entry which is preliminary data.</text>
</comment>
<dbReference type="InterPro" id="IPR010128">
    <property type="entry name" value="ATPase_T1SS_PrtD-like"/>
</dbReference>
<feature type="transmembrane region" description="Helical" evidence="9">
    <location>
        <begin position="153"/>
        <end position="172"/>
    </location>
</feature>
<evidence type="ECO:0000256" key="7">
    <source>
        <dbReference type="ARBA" id="ARBA00023136"/>
    </source>
</evidence>
<evidence type="ECO:0000313" key="13">
    <source>
        <dbReference type="Proteomes" id="UP001320831"/>
    </source>
</evidence>
<dbReference type="InterPro" id="IPR039421">
    <property type="entry name" value="Type_1_exporter"/>
</dbReference>
<evidence type="ECO:0000259" key="11">
    <source>
        <dbReference type="PROSITE" id="PS50929"/>
    </source>
</evidence>
<dbReference type="SMART" id="SM00382">
    <property type="entry name" value="AAA"/>
    <property type="match status" value="1"/>
</dbReference>
<evidence type="ECO:0000259" key="10">
    <source>
        <dbReference type="PROSITE" id="PS50893"/>
    </source>
</evidence>
<feature type="transmembrane region" description="Helical" evidence="9">
    <location>
        <begin position="55"/>
        <end position="75"/>
    </location>
</feature>
<protein>
    <submittedName>
        <fullName evidence="12">Type I secretion system permease/ATPase</fullName>
    </submittedName>
</protein>
<evidence type="ECO:0000256" key="9">
    <source>
        <dbReference type="SAM" id="Phobius"/>
    </source>
</evidence>
<sequence>MQRHDSFSPAVRAFGRGILVAAFFSLALNMLMLSVPLYMMSVYDRVLTSRSIETLFMLTVIAVGALVVVGVLEAVRQLALTRAGARLETVLGAPILAASLQNSQRAGPDIQGLRDLAQLRQFVASPLASALFDVPMTPLYLALVYLIHPQLGWVSLAAALLILLIAGINQLLTENPLEEASRHGATALQKAQAQAHNAEVIRAMGMFSQCVESWGGDNARAMAASDTAARRNAFTNGISYFLRLFLQVAILGYGAYLVLSDHSLSAGIIFAASMISARALAPLNHAIGGWKAVFSARQAWRRIGTLLWAERAAAPMALPAPAATLSAEQLVFQSGAGTEPVLKGLTFAIEPGEVVGIIGPSGAGKSTLARLLVGAVSPTAGVVRIGGDDLANWRPEALGPFIGYVPQDVELFPTTVAQNIARMSVMPDPEKVVAAARLANCHEFIQRLPQGYDTLLGPEGHVLSGGQRQRVALARAFYGDPKVVVLDEPNASLDSEGEQALIGALHQARTAGITCVVITQRTSVMPALTKIMLLREGCIDAFGPKEEILHRQIRPARPTDQQAPGNPAVTARFG</sequence>
<comment type="similarity">
    <text evidence="2">Belongs to the ABC transporter superfamily.</text>
</comment>
<evidence type="ECO:0000256" key="2">
    <source>
        <dbReference type="ARBA" id="ARBA00005417"/>
    </source>
</evidence>
<keyword evidence="4" id="KW-0547">Nucleotide-binding</keyword>
<organism evidence="12 13">
    <name type="scientific">Chelativorans salis</name>
    <dbReference type="NCBI Taxonomy" id="2978478"/>
    <lineage>
        <taxon>Bacteria</taxon>
        <taxon>Pseudomonadati</taxon>
        <taxon>Pseudomonadota</taxon>
        <taxon>Alphaproteobacteria</taxon>
        <taxon>Hyphomicrobiales</taxon>
        <taxon>Phyllobacteriaceae</taxon>
        <taxon>Chelativorans</taxon>
    </lineage>
</organism>
<evidence type="ECO:0000256" key="1">
    <source>
        <dbReference type="ARBA" id="ARBA00004651"/>
    </source>
</evidence>
<evidence type="ECO:0000256" key="8">
    <source>
        <dbReference type="SAM" id="MobiDB-lite"/>
    </source>
</evidence>
<dbReference type="EMBL" id="JAOCZP010000012">
    <property type="protein sequence ID" value="MCT7378217.1"/>
    <property type="molecule type" value="Genomic_DNA"/>
</dbReference>
<keyword evidence="13" id="KW-1185">Reference proteome</keyword>
<keyword evidence="3 9" id="KW-0812">Transmembrane</keyword>
<dbReference type="PROSITE" id="PS50929">
    <property type="entry name" value="ABC_TM1F"/>
    <property type="match status" value="1"/>
</dbReference>
<evidence type="ECO:0000313" key="12">
    <source>
        <dbReference type="EMBL" id="MCT7378217.1"/>
    </source>
</evidence>
<evidence type="ECO:0000256" key="4">
    <source>
        <dbReference type="ARBA" id="ARBA00022741"/>
    </source>
</evidence>
<reference evidence="12 13" key="1">
    <citation type="submission" date="2022-09" db="EMBL/GenBank/DDBJ databases">
        <title>Chelativorans salina sp. nov., a novel slightly halophilic bacterium isolated from a saline lake sediment enrichment.</title>
        <authorList>
            <person name="Gao L."/>
            <person name="Fang B.-Z."/>
            <person name="Li W.-J."/>
        </authorList>
    </citation>
    <scope>NUCLEOTIDE SEQUENCE [LARGE SCALE GENOMIC DNA]</scope>
    <source>
        <strain evidence="12 13">EGI FJ00035</strain>
    </source>
</reference>
<dbReference type="InterPro" id="IPR017871">
    <property type="entry name" value="ABC_transporter-like_CS"/>
</dbReference>
<dbReference type="SUPFAM" id="SSF90123">
    <property type="entry name" value="ABC transporter transmembrane region"/>
    <property type="match status" value="1"/>
</dbReference>
<dbReference type="InterPro" id="IPR003439">
    <property type="entry name" value="ABC_transporter-like_ATP-bd"/>
</dbReference>
<dbReference type="InterPro" id="IPR036640">
    <property type="entry name" value="ABC1_TM_sf"/>
</dbReference>
<comment type="subcellular location">
    <subcellularLocation>
        <location evidence="1">Cell membrane</location>
        <topology evidence="1">Multi-pass membrane protein</topology>
    </subcellularLocation>
</comment>
<dbReference type="Proteomes" id="UP001320831">
    <property type="component" value="Unassembled WGS sequence"/>
</dbReference>
<dbReference type="Pfam" id="PF00005">
    <property type="entry name" value="ABC_tran"/>
    <property type="match status" value="1"/>
</dbReference>
<dbReference type="PROSITE" id="PS50893">
    <property type="entry name" value="ABC_TRANSPORTER_2"/>
    <property type="match status" value="1"/>
</dbReference>
<keyword evidence="5" id="KW-0067">ATP-binding</keyword>
<dbReference type="InterPro" id="IPR027417">
    <property type="entry name" value="P-loop_NTPase"/>
</dbReference>
<dbReference type="Gene3D" id="3.40.50.300">
    <property type="entry name" value="P-loop containing nucleotide triphosphate hydrolases"/>
    <property type="match status" value="1"/>
</dbReference>
<dbReference type="Gene3D" id="1.20.1560.10">
    <property type="entry name" value="ABC transporter type 1, transmembrane domain"/>
    <property type="match status" value="1"/>
</dbReference>
<evidence type="ECO:0000256" key="6">
    <source>
        <dbReference type="ARBA" id="ARBA00022989"/>
    </source>
</evidence>
<feature type="transmembrane region" description="Helical" evidence="9">
    <location>
        <begin position="20"/>
        <end position="43"/>
    </location>
</feature>
<keyword evidence="6 9" id="KW-1133">Transmembrane helix</keyword>
<evidence type="ECO:0000256" key="3">
    <source>
        <dbReference type="ARBA" id="ARBA00022692"/>
    </source>
</evidence>
<dbReference type="SUPFAM" id="SSF52540">
    <property type="entry name" value="P-loop containing nucleoside triphosphate hydrolases"/>
    <property type="match status" value="1"/>
</dbReference>
<keyword evidence="7 9" id="KW-0472">Membrane</keyword>
<dbReference type="InterPro" id="IPR011527">
    <property type="entry name" value="ABC1_TM_dom"/>
</dbReference>
<feature type="transmembrane region" description="Helical" evidence="9">
    <location>
        <begin position="122"/>
        <end position="147"/>
    </location>
</feature>
<dbReference type="Pfam" id="PF00664">
    <property type="entry name" value="ABC_membrane"/>
    <property type="match status" value="1"/>
</dbReference>
<dbReference type="PROSITE" id="PS00211">
    <property type="entry name" value="ABC_TRANSPORTER_1"/>
    <property type="match status" value="1"/>
</dbReference>
<proteinExistence type="inferred from homology"/>
<feature type="transmembrane region" description="Helical" evidence="9">
    <location>
        <begin position="240"/>
        <end position="258"/>
    </location>
</feature>
<feature type="region of interest" description="Disordered" evidence="8">
    <location>
        <begin position="555"/>
        <end position="574"/>
    </location>
</feature>
<dbReference type="PANTHER" id="PTHR24221">
    <property type="entry name" value="ATP-BINDING CASSETTE SUB-FAMILY B"/>
    <property type="match status" value="1"/>
</dbReference>
<name>A0ABT2LUM1_9HYPH</name>
<gene>
    <name evidence="12" type="ORF">N5A92_24710</name>
</gene>
<evidence type="ECO:0000256" key="5">
    <source>
        <dbReference type="ARBA" id="ARBA00022840"/>
    </source>
</evidence>
<feature type="domain" description="ABC transporter" evidence="10">
    <location>
        <begin position="325"/>
        <end position="561"/>
    </location>
</feature>
<accession>A0ABT2LUM1</accession>
<dbReference type="NCBIfam" id="TIGR01842">
    <property type="entry name" value="type_I_sec_PrtD"/>
    <property type="match status" value="1"/>
</dbReference>
<dbReference type="PANTHER" id="PTHR24221:SF654">
    <property type="entry name" value="ATP-BINDING CASSETTE SUB-FAMILY B MEMBER 6"/>
    <property type="match status" value="1"/>
</dbReference>
<dbReference type="InterPro" id="IPR003593">
    <property type="entry name" value="AAA+_ATPase"/>
</dbReference>
<feature type="domain" description="ABC transmembrane type-1" evidence="11">
    <location>
        <begin position="19"/>
        <end position="295"/>
    </location>
</feature>